<dbReference type="Proteomes" id="UP000525987">
    <property type="component" value="Unassembled WGS sequence"/>
</dbReference>
<feature type="domain" description="PepSY" evidence="1">
    <location>
        <begin position="69"/>
        <end position="118"/>
    </location>
</feature>
<dbReference type="AlphaFoldDB" id="A0A7W5BVT9"/>
<dbReference type="EMBL" id="JACHXM010000001">
    <property type="protein sequence ID" value="MBB3139583.1"/>
    <property type="molecule type" value="Genomic_DNA"/>
</dbReference>
<accession>A0A7W5BVT9</accession>
<dbReference type="InterPro" id="IPR025711">
    <property type="entry name" value="PepSY"/>
</dbReference>
<keyword evidence="3" id="KW-1185">Reference proteome</keyword>
<evidence type="ECO:0000313" key="3">
    <source>
        <dbReference type="Proteomes" id="UP000525987"/>
    </source>
</evidence>
<proteinExistence type="predicted"/>
<evidence type="ECO:0000259" key="1">
    <source>
        <dbReference type="Pfam" id="PF03413"/>
    </source>
</evidence>
<dbReference type="Pfam" id="PF03413">
    <property type="entry name" value="PepSY"/>
    <property type="match status" value="1"/>
</dbReference>
<comment type="caution">
    <text evidence="2">The sequence shown here is derived from an EMBL/GenBank/DDBJ whole genome shotgun (WGS) entry which is preliminary data.</text>
</comment>
<dbReference type="Gene3D" id="3.10.450.40">
    <property type="match status" value="1"/>
</dbReference>
<dbReference type="RefSeq" id="WP_343066309.1">
    <property type="nucleotide sequence ID" value="NZ_JACHXM010000001.1"/>
</dbReference>
<sequence>MKMLFPKGAAEASLIRQPGRWWLAAGLLIVALGGSAAGAWADDDESWQSLHEAVRDGRIVPLPEVLDWLEAHYEGQVLEVELDSEDGERRYEIEMLGPQGQLVEFEFDAATGELVGIEGVNIEGMRRQ</sequence>
<gene>
    <name evidence="2" type="ORF">FHR96_000429</name>
</gene>
<protein>
    <recommendedName>
        <fullName evidence="1">PepSY domain-containing protein</fullName>
    </recommendedName>
</protein>
<organism evidence="2 3">
    <name type="scientific">Halomonas organivorans</name>
    <dbReference type="NCBI Taxonomy" id="257772"/>
    <lineage>
        <taxon>Bacteria</taxon>
        <taxon>Pseudomonadati</taxon>
        <taxon>Pseudomonadota</taxon>
        <taxon>Gammaproteobacteria</taxon>
        <taxon>Oceanospirillales</taxon>
        <taxon>Halomonadaceae</taxon>
        <taxon>Halomonas</taxon>
    </lineage>
</organism>
<name>A0A7W5BVT9_9GAMM</name>
<reference evidence="2 3" key="1">
    <citation type="submission" date="2020-08" db="EMBL/GenBank/DDBJ databases">
        <title>Genomic Encyclopedia of Type Strains, Phase III (KMG-III): the genomes of soil and plant-associated and newly described type strains.</title>
        <authorList>
            <person name="Whitman W."/>
        </authorList>
    </citation>
    <scope>NUCLEOTIDE SEQUENCE [LARGE SCALE GENOMIC DNA]</scope>
    <source>
        <strain evidence="2 3">CECT 5995</strain>
    </source>
</reference>
<evidence type="ECO:0000313" key="2">
    <source>
        <dbReference type="EMBL" id="MBB3139583.1"/>
    </source>
</evidence>